<gene>
    <name evidence="2" type="primary">tadF</name>
    <name evidence="2" type="ORF">PUN32_10955</name>
</gene>
<keyword evidence="3" id="KW-1185">Reference proteome</keyword>
<organism evidence="2 3">
    <name type="scientific">Vibrio chanodichtyis</name>
    <dbReference type="NCBI Taxonomy" id="3027932"/>
    <lineage>
        <taxon>Bacteria</taxon>
        <taxon>Pseudomonadati</taxon>
        <taxon>Pseudomonadota</taxon>
        <taxon>Gammaproteobacteria</taxon>
        <taxon>Vibrionales</taxon>
        <taxon>Vibrionaceae</taxon>
        <taxon>Vibrio</taxon>
    </lineage>
</organism>
<dbReference type="InterPro" id="IPR031582">
    <property type="entry name" value="TadF"/>
</dbReference>
<reference evidence="2 3" key="1">
    <citation type="submission" date="2023-02" db="EMBL/GenBank/DDBJ databases">
        <title>Vibrio intestini sp. nov., a close relative of Vibrio cholerae isolated from the intestine of Healthy Culter dabryi.</title>
        <authorList>
            <person name="Wu N."/>
        </authorList>
    </citation>
    <scope>NUCLEOTIDE SEQUENCE [LARGE SCALE GENOMIC DNA]</scope>
    <source>
        <strain evidence="2 3">DSL-7</strain>
    </source>
</reference>
<dbReference type="EMBL" id="JARBFT010000011">
    <property type="protein sequence ID" value="MDE1515528.1"/>
    <property type="molecule type" value="Genomic_DNA"/>
</dbReference>
<feature type="transmembrane region" description="Helical" evidence="1">
    <location>
        <begin position="17"/>
        <end position="40"/>
    </location>
</feature>
<accession>A0ABT5V1I6</accession>
<evidence type="ECO:0000313" key="2">
    <source>
        <dbReference type="EMBL" id="MDE1515528.1"/>
    </source>
</evidence>
<dbReference type="Pfam" id="PF16964">
    <property type="entry name" value="TadF"/>
    <property type="match status" value="1"/>
</dbReference>
<evidence type="ECO:0000256" key="1">
    <source>
        <dbReference type="SAM" id="Phobius"/>
    </source>
</evidence>
<name>A0ABT5V1I6_9VIBR</name>
<keyword evidence="1" id="KW-0812">Transmembrane</keyword>
<keyword evidence="1" id="KW-1133">Transmembrane helix</keyword>
<sequence length="180" mass="20482">MKNLPVKLQQGNFTVEFAIIGVFFALLLVFSADIVVKLAYKGKLERLSYSAAAIIKERTEVYDTDHFDFEPSKEIGTEATQLYDITLASLKRTTNNFDPEKFGFQIRMIRENKNVRAPFSGGYINCNNTQSLQDLDFITTFGRHATLYEVTLCYDTPSWYGNLIGQQFSRVSSRSVSMGR</sequence>
<proteinExistence type="predicted"/>
<protein>
    <submittedName>
        <fullName evidence="2">Tight adherence pilus pseudopilin TadF</fullName>
    </submittedName>
</protein>
<dbReference type="Proteomes" id="UP001216189">
    <property type="component" value="Unassembled WGS sequence"/>
</dbReference>
<evidence type="ECO:0000313" key="3">
    <source>
        <dbReference type="Proteomes" id="UP001216189"/>
    </source>
</evidence>
<keyword evidence="1" id="KW-0472">Membrane</keyword>
<dbReference type="RefSeq" id="WP_274723252.1">
    <property type="nucleotide sequence ID" value="NZ_JARBFT010000011.1"/>
</dbReference>
<comment type="caution">
    <text evidence="2">The sequence shown here is derived from an EMBL/GenBank/DDBJ whole genome shotgun (WGS) entry which is preliminary data.</text>
</comment>